<dbReference type="AlphaFoldDB" id="A0A556ABH7"/>
<dbReference type="RefSeq" id="WP_143950164.1">
    <property type="nucleotide sequence ID" value="NZ_BAABMB010000003.1"/>
</dbReference>
<evidence type="ECO:0000256" key="1">
    <source>
        <dbReference type="SAM" id="Phobius"/>
    </source>
</evidence>
<accession>A0A556ABH7</accession>
<feature type="transmembrane region" description="Helical" evidence="1">
    <location>
        <begin position="73"/>
        <end position="92"/>
    </location>
</feature>
<keyword evidence="3" id="KW-1185">Reference proteome</keyword>
<keyword evidence="1" id="KW-1133">Transmembrane helix</keyword>
<feature type="transmembrane region" description="Helical" evidence="1">
    <location>
        <begin position="21"/>
        <end position="42"/>
    </location>
</feature>
<protein>
    <submittedName>
        <fullName evidence="2">DUF2069 domain-containing protein</fullName>
    </submittedName>
</protein>
<dbReference type="Proteomes" id="UP000318405">
    <property type="component" value="Unassembled WGS sequence"/>
</dbReference>
<organism evidence="2 3">
    <name type="scientific">Verticiella sediminum</name>
    <dbReference type="NCBI Taxonomy" id="1247510"/>
    <lineage>
        <taxon>Bacteria</taxon>
        <taxon>Pseudomonadati</taxon>
        <taxon>Pseudomonadota</taxon>
        <taxon>Betaproteobacteria</taxon>
        <taxon>Burkholderiales</taxon>
        <taxon>Alcaligenaceae</taxon>
        <taxon>Verticiella</taxon>
    </lineage>
</organism>
<keyword evidence="1" id="KW-0472">Membrane</keyword>
<feature type="transmembrane region" description="Helical" evidence="1">
    <location>
        <begin position="98"/>
        <end position="121"/>
    </location>
</feature>
<dbReference type="OrthoDB" id="9181360at2"/>
<dbReference type="EMBL" id="VLTJ01000039">
    <property type="protein sequence ID" value="TSH90249.1"/>
    <property type="molecule type" value="Genomic_DNA"/>
</dbReference>
<name>A0A556ABH7_9BURK</name>
<sequence>MSTPAPSPPAPCAGLDPRLRLAASGLLVALILLCLAWELVFAPLRPGGSWLVLKAIPLLAPLRGVLRGRVYTYQWAAMLALLYVMEGAVRAMSDASPVSASLAWGELLLAGGFFTCAVLYVRPAKQAARRAAKPAGRR</sequence>
<reference evidence="2 3" key="1">
    <citation type="submission" date="2019-07" db="EMBL/GenBank/DDBJ databases">
        <title>Qingshengfaniella alkalisoli gen. nov., sp. nov., isolated from saline soil.</title>
        <authorList>
            <person name="Xu L."/>
            <person name="Huang X.-X."/>
            <person name="Sun J.-Q."/>
        </authorList>
    </citation>
    <scope>NUCLEOTIDE SEQUENCE [LARGE SCALE GENOMIC DNA]</scope>
    <source>
        <strain evidence="2 3">DSM 27279</strain>
    </source>
</reference>
<comment type="caution">
    <text evidence="2">The sequence shown here is derived from an EMBL/GenBank/DDBJ whole genome shotgun (WGS) entry which is preliminary data.</text>
</comment>
<evidence type="ECO:0000313" key="2">
    <source>
        <dbReference type="EMBL" id="TSH90249.1"/>
    </source>
</evidence>
<gene>
    <name evidence="2" type="ORF">FOZ76_20655</name>
</gene>
<keyword evidence="1" id="KW-0812">Transmembrane</keyword>
<dbReference type="Pfam" id="PF09842">
    <property type="entry name" value="DUF2069"/>
    <property type="match status" value="1"/>
</dbReference>
<dbReference type="InterPro" id="IPR018643">
    <property type="entry name" value="DUF2069_membrane"/>
</dbReference>
<proteinExistence type="predicted"/>
<evidence type="ECO:0000313" key="3">
    <source>
        <dbReference type="Proteomes" id="UP000318405"/>
    </source>
</evidence>